<reference evidence="1 2" key="1">
    <citation type="journal article" date="2020" name="Mol. Plant">
        <title>The Chromosome-Based Rubber Tree Genome Provides New Insights into Spurge Genome Evolution and Rubber Biosynthesis.</title>
        <authorList>
            <person name="Liu J."/>
            <person name="Shi C."/>
            <person name="Shi C.C."/>
            <person name="Li W."/>
            <person name="Zhang Q.J."/>
            <person name="Zhang Y."/>
            <person name="Li K."/>
            <person name="Lu H.F."/>
            <person name="Shi C."/>
            <person name="Zhu S.T."/>
            <person name="Xiao Z.Y."/>
            <person name="Nan H."/>
            <person name="Yue Y."/>
            <person name="Zhu X.G."/>
            <person name="Wu Y."/>
            <person name="Hong X.N."/>
            <person name="Fan G.Y."/>
            <person name="Tong Y."/>
            <person name="Zhang D."/>
            <person name="Mao C.L."/>
            <person name="Liu Y.L."/>
            <person name="Hao S.J."/>
            <person name="Liu W.Q."/>
            <person name="Lv M.Q."/>
            <person name="Zhang H.B."/>
            <person name="Liu Y."/>
            <person name="Hu-Tang G.R."/>
            <person name="Wang J.P."/>
            <person name="Wang J.H."/>
            <person name="Sun Y.H."/>
            <person name="Ni S.B."/>
            <person name="Chen W.B."/>
            <person name="Zhang X.C."/>
            <person name="Jiao Y.N."/>
            <person name="Eichler E.E."/>
            <person name="Li G.H."/>
            <person name="Liu X."/>
            <person name="Gao L.Z."/>
        </authorList>
    </citation>
    <scope>NUCLEOTIDE SEQUENCE [LARGE SCALE GENOMIC DNA]</scope>
    <source>
        <strain evidence="2">cv. GT1</strain>
        <tissue evidence="1">Leaf</tissue>
    </source>
</reference>
<gene>
    <name evidence="1" type="ORF">GH714_042211</name>
</gene>
<comment type="caution">
    <text evidence="1">The sequence shown here is derived from an EMBL/GenBank/DDBJ whole genome shotgun (WGS) entry which is preliminary data.</text>
</comment>
<proteinExistence type="predicted"/>
<name>A0A6A6MTH9_HEVBR</name>
<evidence type="ECO:0000313" key="2">
    <source>
        <dbReference type="Proteomes" id="UP000467840"/>
    </source>
</evidence>
<organism evidence="1 2">
    <name type="scientific">Hevea brasiliensis</name>
    <name type="common">Para rubber tree</name>
    <name type="synonym">Siphonia brasiliensis</name>
    <dbReference type="NCBI Taxonomy" id="3981"/>
    <lineage>
        <taxon>Eukaryota</taxon>
        <taxon>Viridiplantae</taxon>
        <taxon>Streptophyta</taxon>
        <taxon>Embryophyta</taxon>
        <taxon>Tracheophyta</taxon>
        <taxon>Spermatophyta</taxon>
        <taxon>Magnoliopsida</taxon>
        <taxon>eudicotyledons</taxon>
        <taxon>Gunneridae</taxon>
        <taxon>Pentapetalae</taxon>
        <taxon>rosids</taxon>
        <taxon>fabids</taxon>
        <taxon>Malpighiales</taxon>
        <taxon>Euphorbiaceae</taxon>
        <taxon>Crotonoideae</taxon>
        <taxon>Micrandreae</taxon>
        <taxon>Hevea</taxon>
    </lineage>
</organism>
<keyword evidence="2" id="KW-1185">Reference proteome</keyword>
<dbReference type="SUPFAM" id="SSF74788">
    <property type="entry name" value="Cullin repeat-like"/>
    <property type="match status" value="1"/>
</dbReference>
<evidence type="ECO:0000313" key="1">
    <source>
        <dbReference type="EMBL" id="KAF2316870.1"/>
    </source>
</evidence>
<dbReference type="Gene3D" id="1.20.1310.10">
    <property type="entry name" value="Cullin Repeats"/>
    <property type="match status" value="1"/>
</dbReference>
<accession>A0A6A6MTH9</accession>
<sequence length="110" mass="13395">MMEVDCTEQDIRKMIFEEAIRKTKKIMEGHPETKFTTEEYQRLMARWLCRFFEYLDRYFIPEYMTLGSLNEISINCFRDLINQERMGLYIDRDALKNALLSSWKSMNIKE</sequence>
<dbReference type="Proteomes" id="UP000467840">
    <property type="component" value="Chromosome 15"/>
</dbReference>
<dbReference type="AlphaFoldDB" id="A0A6A6MTH9"/>
<dbReference type="EMBL" id="JAAGAX010000005">
    <property type="protein sequence ID" value="KAF2316870.1"/>
    <property type="molecule type" value="Genomic_DNA"/>
</dbReference>
<protein>
    <submittedName>
        <fullName evidence="1">Uncharacterized protein</fullName>
    </submittedName>
</protein>
<dbReference type="InterPro" id="IPR016159">
    <property type="entry name" value="Cullin_repeat-like_dom_sf"/>
</dbReference>